<sequence>MEFCKRLSKCLDLLGYSQQMIEYRREKNKKMDDIQNAKFPVPVITSGGKAEGTALYFESDIDRLYAVKGITCVESGTHCSSPTVYLDKYNCSPGYARLRLIHENISFIQNHLKLENGYVLNHVSGVFNTHMVDINGVSITNQGKIGPAEQYGNDYINYDFVVGLVCICPDLVEKWVKRERKHGWPEPDLIKQISLLEGHAVAVSNKDSRYPLTEWRICFTKAEIMLVHSFTESQTKLYVLLKLMAKSVLKPLCPAMTSYIMKNIVFWEIETNPSQHFSQASLIDRLIDTIIILKHALESNYLESYMIAERNLFQGRITDLERKILLEQVDELLNEKENIFKHCTKIHRAMLRLKESPDEYLQEADKRDRIEKLVLKKNVIFKMTEKCHNPEELPIQDRLKQNEKYVKYETELYRLVIPDESELLKAGHNLEEVYIHRLFDILS</sequence>
<evidence type="ECO:0000259" key="1">
    <source>
        <dbReference type="Pfam" id="PF20266"/>
    </source>
</evidence>
<feature type="domain" description="Mab-21-like HhH/H2TH-like" evidence="1">
    <location>
        <begin position="241"/>
        <end position="329"/>
    </location>
</feature>
<protein>
    <recommendedName>
        <fullName evidence="1">Mab-21-like HhH/H2TH-like domain-containing protein</fullName>
    </recommendedName>
</protein>
<dbReference type="InterPro" id="IPR046906">
    <property type="entry name" value="Mab-21_HhH/H2TH-like"/>
</dbReference>
<dbReference type="SMART" id="SM01265">
    <property type="entry name" value="Mab-21"/>
    <property type="match status" value="1"/>
</dbReference>
<organism evidence="2 3">
    <name type="scientific">Mytilus edulis</name>
    <name type="common">Blue mussel</name>
    <dbReference type="NCBI Taxonomy" id="6550"/>
    <lineage>
        <taxon>Eukaryota</taxon>
        <taxon>Metazoa</taxon>
        <taxon>Spiralia</taxon>
        <taxon>Lophotrochozoa</taxon>
        <taxon>Mollusca</taxon>
        <taxon>Bivalvia</taxon>
        <taxon>Autobranchia</taxon>
        <taxon>Pteriomorphia</taxon>
        <taxon>Mytilida</taxon>
        <taxon>Mytiloidea</taxon>
        <taxon>Mytilidae</taxon>
        <taxon>Mytilinae</taxon>
        <taxon>Mytilus</taxon>
    </lineage>
</organism>
<dbReference type="PANTHER" id="PTHR10656:SF69">
    <property type="entry name" value="MAB-21-LIKE HHH_H2TH-LIKE DOMAIN-CONTAINING PROTEIN"/>
    <property type="match status" value="1"/>
</dbReference>
<accession>A0A8S3UB16</accession>
<dbReference type="AlphaFoldDB" id="A0A8S3UB16"/>
<dbReference type="Proteomes" id="UP000683360">
    <property type="component" value="Unassembled WGS sequence"/>
</dbReference>
<reference evidence="2" key="1">
    <citation type="submission" date="2021-03" db="EMBL/GenBank/DDBJ databases">
        <authorList>
            <person name="Bekaert M."/>
        </authorList>
    </citation>
    <scope>NUCLEOTIDE SEQUENCE</scope>
</reference>
<evidence type="ECO:0000313" key="2">
    <source>
        <dbReference type="EMBL" id="CAG2239887.1"/>
    </source>
</evidence>
<dbReference type="Gene3D" id="1.10.1410.40">
    <property type="match status" value="1"/>
</dbReference>
<name>A0A8S3UB16_MYTED</name>
<evidence type="ECO:0000313" key="3">
    <source>
        <dbReference type="Proteomes" id="UP000683360"/>
    </source>
</evidence>
<dbReference type="Pfam" id="PF20266">
    <property type="entry name" value="Mab-21_C"/>
    <property type="match status" value="1"/>
</dbReference>
<proteinExistence type="predicted"/>
<dbReference type="PANTHER" id="PTHR10656">
    <property type="entry name" value="CELL FATE DETERMINING PROTEIN MAB21-RELATED"/>
    <property type="match status" value="1"/>
</dbReference>
<dbReference type="InterPro" id="IPR024810">
    <property type="entry name" value="MAB21L/cGLR"/>
</dbReference>
<gene>
    <name evidence="2" type="ORF">MEDL_52231</name>
</gene>
<keyword evidence="3" id="KW-1185">Reference proteome</keyword>
<comment type="caution">
    <text evidence="2">The sequence shown here is derived from an EMBL/GenBank/DDBJ whole genome shotgun (WGS) entry which is preliminary data.</text>
</comment>
<dbReference type="OrthoDB" id="6106722at2759"/>
<dbReference type="EMBL" id="CAJPWZ010002540">
    <property type="protein sequence ID" value="CAG2239887.1"/>
    <property type="molecule type" value="Genomic_DNA"/>
</dbReference>